<dbReference type="Pfam" id="PF05974">
    <property type="entry name" value="DUF892"/>
    <property type="match status" value="1"/>
</dbReference>
<protein>
    <submittedName>
        <fullName evidence="2">Ferritin-like metal-binding protein YciE</fullName>
    </submittedName>
</protein>
<dbReference type="Proteomes" id="UP000256679">
    <property type="component" value="Unassembled WGS sequence"/>
</dbReference>
<reference evidence="2 4" key="1">
    <citation type="submission" date="2017-01" db="EMBL/GenBank/DDBJ databases">
        <authorList>
            <person name="Varghese N."/>
            <person name="Submissions S."/>
        </authorList>
    </citation>
    <scope>NUCLEOTIDE SEQUENCE [LARGE SCALE GENOMIC DNA]</scope>
    <source>
        <strain evidence="2 4">ATCC 700171</strain>
    </source>
</reference>
<evidence type="ECO:0000313" key="1">
    <source>
        <dbReference type="EMBL" id="RDW12261.1"/>
    </source>
</evidence>
<dbReference type="InterPro" id="IPR010287">
    <property type="entry name" value="DUF892_YciF-like"/>
</dbReference>
<dbReference type="EMBL" id="QFCQ01000107">
    <property type="protein sequence ID" value="RDW12261.1"/>
    <property type="molecule type" value="Genomic_DNA"/>
</dbReference>
<name>A0A1N6W093_9RHOB</name>
<dbReference type="EMBL" id="FTMK01000015">
    <property type="protein sequence ID" value="SIQ83557.1"/>
    <property type="molecule type" value="Genomic_DNA"/>
</dbReference>
<dbReference type="AlphaFoldDB" id="A0A1N6W093"/>
<dbReference type="RefSeq" id="WP_115756690.1">
    <property type="nucleotide sequence ID" value="NZ_FTMK01000015.1"/>
</dbReference>
<evidence type="ECO:0000313" key="3">
    <source>
        <dbReference type="Proteomes" id="UP000256679"/>
    </source>
</evidence>
<evidence type="ECO:0000313" key="4">
    <source>
        <dbReference type="Proteomes" id="UP000323956"/>
    </source>
</evidence>
<keyword evidence="3" id="KW-1185">Reference proteome</keyword>
<dbReference type="InterPro" id="IPR012347">
    <property type="entry name" value="Ferritin-like"/>
</dbReference>
<gene>
    <name evidence="1" type="ORF">DIE28_14635</name>
    <name evidence="2" type="ORF">SAMN05421641_11547</name>
</gene>
<dbReference type="Gene3D" id="1.20.1260.10">
    <property type="match status" value="1"/>
</dbReference>
<dbReference type="SUPFAM" id="SSF47240">
    <property type="entry name" value="Ferritin-like"/>
    <property type="match status" value="1"/>
</dbReference>
<dbReference type="OrthoDB" id="7273732at2"/>
<accession>A0A1N6W093</accession>
<reference evidence="1 3" key="2">
    <citation type="submission" date="2018-05" db="EMBL/GenBank/DDBJ databases">
        <title>Whole genome sequencing of Paracoccus thiocyanatus SST.</title>
        <authorList>
            <person name="Ghosh W."/>
            <person name="Rameez M.J."/>
            <person name="Roy C."/>
        </authorList>
    </citation>
    <scope>NUCLEOTIDE SEQUENCE [LARGE SCALE GENOMIC DNA]</scope>
    <source>
        <strain evidence="1 3">SST</strain>
    </source>
</reference>
<dbReference type="Proteomes" id="UP000323956">
    <property type="component" value="Unassembled WGS sequence"/>
</dbReference>
<dbReference type="InterPro" id="IPR009078">
    <property type="entry name" value="Ferritin-like_SF"/>
</dbReference>
<evidence type="ECO:0000313" key="2">
    <source>
        <dbReference type="EMBL" id="SIQ83557.1"/>
    </source>
</evidence>
<proteinExistence type="predicted"/>
<sequence length="168" mass="18756">MEQIRETFLEWLRDAHAAEKQALTMLNSQANRIEGYPALRGRIEQHIRETESQVEALEGLLDRYGTSSSTIKDMTGRAMALAQSLGGAVSTDEVVKGSLFSYAFEQMEIASYTILIATAELLDDQEAVTVLNGILRQEQDMALWLLDNMDGVTREYLARLGQDVAAKR</sequence>
<organism evidence="2 4">
    <name type="scientific">Paracoccus thiocyanatus</name>
    <dbReference type="NCBI Taxonomy" id="34006"/>
    <lineage>
        <taxon>Bacteria</taxon>
        <taxon>Pseudomonadati</taxon>
        <taxon>Pseudomonadota</taxon>
        <taxon>Alphaproteobacteria</taxon>
        <taxon>Rhodobacterales</taxon>
        <taxon>Paracoccaceae</taxon>
        <taxon>Paracoccus</taxon>
    </lineage>
</organism>